<dbReference type="SUPFAM" id="SSF54909">
    <property type="entry name" value="Dimeric alpha+beta barrel"/>
    <property type="match status" value="1"/>
</dbReference>
<dbReference type="EMBL" id="FZOS01000007">
    <property type="protein sequence ID" value="SNS49453.1"/>
    <property type="molecule type" value="Genomic_DNA"/>
</dbReference>
<organism evidence="2 3">
    <name type="scientific">Edaphosphingomonas laterariae</name>
    <dbReference type="NCBI Taxonomy" id="861865"/>
    <lineage>
        <taxon>Bacteria</taxon>
        <taxon>Pseudomonadati</taxon>
        <taxon>Pseudomonadota</taxon>
        <taxon>Alphaproteobacteria</taxon>
        <taxon>Sphingomonadales</taxon>
        <taxon>Rhizorhabdaceae</taxon>
        <taxon>Edaphosphingomonas</taxon>
    </lineage>
</organism>
<evidence type="ECO:0000313" key="2">
    <source>
        <dbReference type="EMBL" id="SNS49453.1"/>
    </source>
</evidence>
<dbReference type="InterPro" id="IPR010753">
    <property type="entry name" value="DUF1330"/>
</dbReference>
<name>A0A239EZI4_9SPHN</name>
<dbReference type="AlphaFoldDB" id="A0A239EZI4"/>
<dbReference type="PANTHER" id="PTHR41521">
    <property type="match status" value="1"/>
</dbReference>
<dbReference type="Gene3D" id="3.30.70.100">
    <property type="match status" value="1"/>
</dbReference>
<dbReference type="InterPro" id="IPR011008">
    <property type="entry name" value="Dimeric_a/b-barrel"/>
</dbReference>
<dbReference type="PANTHER" id="PTHR41521:SF4">
    <property type="entry name" value="BLR0684 PROTEIN"/>
    <property type="match status" value="1"/>
</dbReference>
<dbReference type="Pfam" id="PF07045">
    <property type="entry name" value="DUF1330"/>
    <property type="match status" value="1"/>
</dbReference>
<proteinExistence type="predicted"/>
<evidence type="ECO:0000259" key="1">
    <source>
        <dbReference type="Pfam" id="PF07045"/>
    </source>
</evidence>
<protein>
    <submittedName>
        <fullName evidence="2">Uncharacterized conserved protein, DUF1330 family</fullName>
    </submittedName>
</protein>
<dbReference type="Proteomes" id="UP000198281">
    <property type="component" value="Unassembled WGS sequence"/>
</dbReference>
<feature type="domain" description="DUF1330" evidence="1">
    <location>
        <begin position="2"/>
        <end position="95"/>
    </location>
</feature>
<dbReference type="OrthoDB" id="9806380at2"/>
<keyword evidence="3" id="KW-1185">Reference proteome</keyword>
<dbReference type="RefSeq" id="WP_089219271.1">
    <property type="nucleotide sequence ID" value="NZ_FZOS01000007.1"/>
</dbReference>
<accession>A0A239EZI4</accession>
<sequence>MTAYVVLIKERTKDADALARYAEKAVAARDGHAITPLALYGAFAQLEGDPAEGAVIISFPTMADARSWYDSPAYQEALTHRKAGGEYRVFMVEGVDATAG</sequence>
<reference evidence="3" key="1">
    <citation type="submission" date="2017-06" db="EMBL/GenBank/DDBJ databases">
        <authorList>
            <person name="Varghese N."/>
            <person name="Submissions S."/>
        </authorList>
    </citation>
    <scope>NUCLEOTIDE SEQUENCE [LARGE SCALE GENOMIC DNA]</scope>
    <source>
        <strain evidence="3">LNB2</strain>
    </source>
</reference>
<gene>
    <name evidence="2" type="ORF">SAMN06295912_107164</name>
</gene>
<evidence type="ECO:0000313" key="3">
    <source>
        <dbReference type="Proteomes" id="UP000198281"/>
    </source>
</evidence>